<accession>A0A0W8G1L3</accession>
<keyword evidence="1" id="KW-0472">Membrane</keyword>
<evidence type="ECO:0000313" key="2">
    <source>
        <dbReference type="EMBL" id="KUG26921.1"/>
    </source>
</evidence>
<sequence>MKRSINILAVLFFFLPQLLSAQPKSNLDIIYDLIEENVNQILTILPHEVTLKEIEFSSPKEYENLENRFLHTLNNKGILRTDSVHSFLLKYSLDQIGILYSEPFRGSLLSDYKVERNIFLSSTFALGINNHVKHSEIIESEYSDTLYYSDIKNVETPNLSITHGTKPSEPLFESLLEPVIAIGAVIVTIILLFTVRSK</sequence>
<reference evidence="2" key="1">
    <citation type="journal article" date="2015" name="Proc. Natl. Acad. Sci. U.S.A.">
        <title>Networks of energetic and metabolic interactions define dynamics in microbial communities.</title>
        <authorList>
            <person name="Embree M."/>
            <person name="Liu J.K."/>
            <person name="Al-Bassam M.M."/>
            <person name="Zengler K."/>
        </authorList>
    </citation>
    <scope>NUCLEOTIDE SEQUENCE</scope>
</reference>
<comment type="caution">
    <text evidence="2">The sequence shown here is derived from an EMBL/GenBank/DDBJ whole genome shotgun (WGS) entry which is preliminary data.</text>
</comment>
<proteinExistence type="predicted"/>
<dbReference type="AlphaFoldDB" id="A0A0W8G1L3"/>
<evidence type="ECO:0000256" key="1">
    <source>
        <dbReference type="SAM" id="Phobius"/>
    </source>
</evidence>
<feature type="transmembrane region" description="Helical" evidence="1">
    <location>
        <begin position="175"/>
        <end position="195"/>
    </location>
</feature>
<protein>
    <submittedName>
        <fullName evidence="2">Uncharacterized protein</fullName>
    </submittedName>
</protein>
<keyword evidence="1" id="KW-0812">Transmembrane</keyword>
<organism evidence="2">
    <name type="scientific">hydrocarbon metagenome</name>
    <dbReference type="NCBI Taxonomy" id="938273"/>
    <lineage>
        <taxon>unclassified sequences</taxon>
        <taxon>metagenomes</taxon>
        <taxon>ecological metagenomes</taxon>
    </lineage>
</organism>
<gene>
    <name evidence="2" type="ORF">ASZ90_003228</name>
</gene>
<name>A0A0W8G1L3_9ZZZZ</name>
<dbReference type="EMBL" id="LNQE01000386">
    <property type="protein sequence ID" value="KUG26921.1"/>
    <property type="molecule type" value="Genomic_DNA"/>
</dbReference>
<keyword evidence="1" id="KW-1133">Transmembrane helix</keyword>